<dbReference type="Proteomes" id="UP000095283">
    <property type="component" value="Unplaced"/>
</dbReference>
<dbReference type="WBParaSite" id="Hba_00652">
    <property type="protein sequence ID" value="Hba_00652"/>
    <property type="gene ID" value="Hba_00652"/>
</dbReference>
<keyword evidence="1" id="KW-1185">Reference proteome</keyword>
<evidence type="ECO:0000313" key="1">
    <source>
        <dbReference type="Proteomes" id="UP000095283"/>
    </source>
</evidence>
<dbReference type="AlphaFoldDB" id="A0A1I7W7N7"/>
<sequence length="115" mass="13301">MEKRVLFCKKMLDDNEQFMDVNTSKPNSETYKIRPAWQDKTPNINHTSSRYRGHALSIQLKSMNVAKPINLDELRDAVSNYWTTVMTPETCSAYTATIFKIIRDVIAEDGKNIKE</sequence>
<evidence type="ECO:0000313" key="2">
    <source>
        <dbReference type="WBParaSite" id="Hba_00652"/>
    </source>
</evidence>
<reference evidence="2" key="1">
    <citation type="submission" date="2016-11" db="UniProtKB">
        <authorList>
            <consortium name="WormBaseParasite"/>
        </authorList>
    </citation>
    <scope>IDENTIFICATION</scope>
</reference>
<protein>
    <submittedName>
        <fullName evidence="2">Integrase_SAM-like_N domain-containing protein</fullName>
    </submittedName>
</protein>
<name>A0A1I7W7N7_HETBA</name>
<organism evidence="1 2">
    <name type="scientific">Heterorhabditis bacteriophora</name>
    <name type="common">Entomopathogenic nematode worm</name>
    <dbReference type="NCBI Taxonomy" id="37862"/>
    <lineage>
        <taxon>Eukaryota</taxon>
        <taxon>Metazoa</taxon>
        <taxon>Ecdysozoa</taxon>
        <taxon>Nematoda</taxon>
        <taxon>Chromadorea</taxon>
        <taxon>Rhabditida</taxon>
        <taxon>Rhabditina</taxon>
        <taxon>Rhabditomorpha</taxon>
        <taxon>Strongyloidea</taxon>
        <taxon>Heterorhabditidae</taxon>
        <taxon>Heterorhabditis</taxon>
    </lineage>
</organism>
<accession>A0A1I7W7N7</accession>
<proteinExistence type="predicted"/>